<proteinExistence type="inferred from homology"/>
<dbReference type="AlphaFoldDB" id="A0A2V3VYZ6"/>
<dbReference type="EMBL" id="QJJQ01000009">
    <property type="protein sequence ID" value="PXW85988.1"/>
    <property type="molecule type" value="Genomic_DNA"/>
</dbReference>
<dbReference type="Pfam" id="PF08352">
    <property type="entry name" value="oligo_HPY"/>
    <property type="match status" value="1"/>
</dbReference>
<evidence type="ECO:0000256" key="6">
    <source>
        <dbReference type="ARBA" id="ARBA00022840"/>
    </source>
</evidence>
<accession>A0A2V3VYZ6</accession>
<dbReference type="GO" id="GO:0016887">
    <property type="term" value="F:ATP hydrolysis activity"/>
    <property type="evidence" value="ECO:0007669"/>
    <property type="project" value="InterPro"/>
</dbReference>
<dbReference type="InterPro" id="IPR017871">
    <property type="entry name" value="ABC_transporter-like_CS"/>
</dbReference>
<dbReference type="NCBIfam" id="TIGR01727">
    <property type="entry name" value="oligo_HPY"/>
    <property type="match status" value="1"/>
</dbReference>
<keyword evidence="3" id="KW-0813">Transport</keyword>
<evidence type="ECO:0000256" key="4">
    <source>
        <dbReference type="ARBA" id="ARBA00022475"/>
    </source>
</evidence>
<evidence type="ECO:0000256" key="2">
    <source>
        <dbReference type="ARBA" id="ARBA00005417"/>
    </source>
</evidence>
<dbReference type="PANTHER" id="PTHR43297:SF2">
    <property type="entry name" value="DIPEPTIDE TRANSPORT ATP-BINDING PROTEIN DPPD"/>
    <property type="match status" value="1"/>
</dbReference>
<comment type="subcellular location">
    <subcellularLocation>
        <location evidence="1">Cell membrane</location>
        <topology evidence="1">Peripheral membrane protein</topology>
    </subcellularLocation>
</comment>
<dbReference type="GO" id="GO:0015833">
    <property type="term" value="P:peptide transport"/>
    <property type="evidence" value="ECO:0007669"/>
    <property type="project" value="InterPro"/>
</dbReference>
<dbReference type="InterPro" id="IPR003439">
    <property type="entry name" value="ABC_transporter-like_ATP-bd"/>
</dbReference>
<dbReference type="InterPro" id="IPR050388">
    <property type="entry name" value="ABC_Ni/Peptide_Import"/>
</dbReference>
<dbReference type="RefSeq" id="WP_244916518.1">
    <property type="nucleotide sequence ID" value="NZ_JBHUHB010000001.1"/>
</dbReference>
<keyword evidence="10" id="KW-1185">Reference proteome</keyword>
<evidence type="ECO:0000313" key="10">
    <source>
        <dbReference type="Proteomes" id="UP000247978"/>
    </source>
</evidence>
<comment type="caution">
    <text evidence="9">The sequence shown here is derived from an EMBL/GenBank/DDBJ whole genome shotgun (WGS) entry which is preliminary data.</text>
</comment>
<dbReference type="CDD" id="cd03257">
    <property type="entry name" value="ABC_NikE_OppD_transporters"/>
    <property type="match status" value="1"/>
</dbReference>
<organism evidence="9 10">
    <name type="scientific">Pseudogracilibacillus auburnensis</name>
    <dbReference type="NCBI Taxonomy" id="1494959"/>
    <lineage>
        <taxon>Bacteria</taxon>
        <taxon>Bacillati</taxon>
        <taxon>Bacillota</taxon>
        <taxon>Bacilli</taxon>
        <taxon>Bacillales</taxon>
        <taxon>Bacillaceae</taxon>
        <taxon>Pseudogracilibacillus</taxon>
    </lineage>
</organism>
<dbReference type="Gene3D" id="3.40.50.300">
    <property type="entry name" value="P-loop containing nucleotide triphosphate hydrolases"/>
    <property type="match status" value="1"/>
</dbReference>
<protein>
    <submittedName>
        <fullName evidence="9">Peptide/nickel transport system ATP-binding protein</fullName>
    </submittedName>
</protein>
<dbReference type="PANTHER" id="PTHR43297">
    <property type="entry name" value="OLIGOPEPTIDE TRANSPORT ATP-BINDING PROTEIN APPD"/>
    <property type="match status" value="1"/>
</dbReference>
<comment type="similarity">
    <text evidence="2">Belongs to the ABC transporter superfamily.</text>
</comment>
<dbReference type="Pfam" id="PF00005">
    <property type="entry name" value="ABC_tran"/>
    <property type="match status" value="1"/>
</dbReference>
<evidence type="ECO:0000256" key="3">
    <source>
        <dbReference type="ARBA" id="ARBA00022448"/>
    </source>
</evidence>
<reference evidence="9 10" key="1">
    <citation type="submission" date="2018-05" db="EMBL/GenBank/DDBJ databases">
        <title>Genomic Encyclopedia of Type Strains, Phase IV (KMG-IV): sequencing the most valuable type-strain genomes for metagenomic binning, comparative biology and taxonomic classification.</title>
        <authorList>
            <person name="Goeker M."/>
        </authorList>
    </citation>
    <scope>NUCLEOTIDE SEQUENCE [LARGE SCALE GENOMIC DNA]</scope>
    <source>
        <strain evidence="9 10">DSM 28556</strain>
    </source>
</reference>
<dbReference type="InterPro" id="IPR027417">
    <property type="entry name" value="P-loop_NTPase"/>
</dbReference>
<keyword evidence="5" id="KW-0547">Nucleotide-binding</keyword>
<dbReference type="Proteomes" id="UP000247978">
    <property type="component" value="Unassembled WGS sequence"/>
</dbReference>
<dbReference type="SUPFAM" id="SSF52540">
    <property type="entry name" value="P-loop containing nucleoside triphosphate hydrolases"/>
    <property type="match status" value="1"/>
</dbReference>
<sequence length="334" mass="37463">MKTENILEVTDLKTYFFRGKKIFKAVDGVSFHIEKGETLCIVGESGSGKSITSLSIMGLIPEPGGRIESGSITFDGKDLTSITKKEMMSIRGNDVSMIFQEPMTSLNPVLTIGFQVMEPLIEHRKWKKKNAKEKAIELLNMVGIARADEIFHSYPHQLSGGMRQRVMIAIAISCDPKLLIADEPTTALDVTIQAQILDLLRTIKDDIDSSILLITHDLGVVAEMASRVIVMYGGQIVEEATVEEIFDFPKHPYTKGLLGSVPKLEEERDRLIQIKGIVPSADKYPKGCRFAPRCKFARSECFDNEIMLRKVNSKHFVRCVLYDDPLVKIKEEKK</sequence>
<dbReference type="InterPro" id="IPR003593">
    <property type="entry name" value="AAA+_ATPase"/>
</dbReference>
<dbReference type="PROSITE" id="PS00211">
    <property type="entry name" value="ABC_TRANSPORTER_1"/>
    <property type="match status" value="1"/>
</dbReference>
<dbReference type="PROSITE" id="PS50893">
    <property type="entry name" value="ABC_TRANSPORTER_2"/>
    <property type="match status" value="1"/>
</dbReference>
<dbReference type="GO" id="GO:0005886">
    <property type="term" value="C:plasma membrane"/>
    <property type="evidence" value="ECO:0007669"/>
    <property type="project" value="UniProtKB-SubCell"/>
</dbReference>
<evidence type="ECO:0000256" key="1">
    <source>
        <dbReference type="ARBA" id="ARBA00004202"/>
    </source>
</evidence>
<evidence type="ECO:0000256" key="7">
    <source>
        <dbReference type="ARBA" id="ARBA00023136"/>
    </source>
</evidence>
<evidence type="ECO:0000256" key="5">
    <source>
        <dbReference type="ARBA" id="ARBA00022741"/>
    </source>
</evidence>
<dbReference type="FunFam" id="3.40.50.300:FF:000016">
    <property type="entry name" value="Oligopeptide ABC transporter ATP-binding component"/>
    <property type="match status" value="1"/>
</dbReference>
<feature type="domain" description="ABC transporter" evidence="8">
    <location>
        <begin position="7"/>
        <end position="258"/>
    </location>
</feature>
<keyword evidence="4" id="KW-1003">Cell membrane</keyword>
<keyword evidence="6 9" id="KW-0067">ATP-binding</keyword>
<evidence type="ECO:0000313" key="9">
    <source>
        <dbReference type="EMBL" id="PXW85988.1"/>
    </source>
</evidence>
<dbReference type="GO" id="GO:0005524">
    <property type="term" value="F:ATP binding"/>
    <property type="evidence" value="ECO:0007669"/>
    <property type="project" value="UniProtKB-KW"/>
</dbReference>
<dbReference type="InterPro" id="IPR013563">
    <property type="entry name" value="Oligopep_ABC_C"/>
</dbReference>
<evidence type="ECO:0000259" key="8">
    <source>
        <dbReference type="PROSITE" id="PS50893"/>
    </source>
</evidence>
<name>A0A2V3VYZ6_9BACI</name>
<gene>
    <name evidence="9" type="ORF">DFR56_109151</name>
</gene>
<dbReference type="SMART" id="SM00382">
    <property type="entry name" value="AAA"/>
    <property type="match status" value="1"/>
</dbReference>
<keyword evidence="7" id="KW-0472">Membrane</keyword>